<evidence type="ECO:0000313" key="1">
    <source>
        <dbReference type="EMBL" id="KAK7467421.1"/>
    </source>
</evidence>
<reference evidence="1 2" key="1">
    <citation type="submission" date="2024-01" db="EMBL/GenBank/DDBJ databases">
        <title>A draft genome for the cacao thread blight pathogen Marasmiellus scandens.</title>
        <authorList>
            <person name="Baruah I.K."/>
            <person name="Leung J."/>
            <person name="Bukari Y."/>
            <person name="Amoako-Attah I."/>
            <person name="Meinhardt L.W."/>
            <person name="Bailey B.A."/>
            <person name="Cohen S.P."/>
        </authorList>
    </citation>
    <scope>NUCLEOTIDE SEQUENCE [LARGE SCALE GENOMIC DNA]</scope>
    <source>
        <strain evidence="1 2">GH-19</strain>
    </source>
</reference>
<proteinExistence type="predicted"/>
<protein>
    <submittedName>
        <fullName evidence="1">Uncharacterized protein</fullName>
    </submittedName>
</protein>
<gene>
    <name evidence="1" type="ORF">VKT23_004475</name>
</gene>
<dbReference type="EMBL" id="JBANRG010000004">
    <property type="protein sequence ID" value="KAK7467421.1"/>
    <property type="molecule type" value="Genomic_DNA"/>
</dbReference>
<sequence length="150" mass="16969">MSPVYSGSMLCASCHTELHNKIRLTREVPDLITFRADRLQNVRNGPGGDWGVECVISKFGQCLSAYTTSYDKGQRGHSEWTRHHGVPFCYTHQVNMLQLGQQATDHFKTPEELRAWVKLRVDEVNEGVFKSFEAAVGAPPCTHGFVYKIR</sequence>
<name>A0ABR1JYJ6_9AGAR</name>
<comment type="caution">
    <text evidence="1">The sequence shown here is derived from an EMBL/GenBank/DDBJ whole genome shotgun (WGS) entry which is preliminary data.</text>
</comment>
<keyword evidence="2" id="KW-1185">Reference proteome</keyword>
<organism evidence="1 2">
    <name type="scientific">Marasmiellus scandens</name>
    <dbReference type="NCBI Taxonomy" id="2682957"/>
    <lineage>
        <taxon>Eukaryota</taxon>
        <taxon>Fungi</taxon>
        <taxon>Dikarya</taxon>
        <taxon>Basidiomycota</taxon>
        <taxon>Agaricomycotina</taxon>
        <taxon>Agaricomycetes</taxon>
        <taxon>Agaricomycetidae</taxon>
        <taxon>Agaricales</taxon>
        <taxon>Marasmiineae</taxon>
        <taxon>Omphalotaceae</taxon>
        <taxon>Marasmiellus</taxon>
    </lineage>
</organism>
<accession>A0ABR1JYJ6</accession>
<dbReference type="Proteomes" id="UP001498398">
    <property type="component" value="Unassembled WGS sequence"/>
</dbReference>
<evidence type="ECO:0000313" key="2">
    <source>
        <dbReference type="Proteomes" id="UP001498398"/>
    </source>
</evidence>